<feature type="transmembrane region" description="Helical" evidence="5">
    <location>
        <begin position="363"/>
        <end position="381"/>
    </location>
</feature>
<feature type="transmembrane region" description="Helical" evidence="5">
    <location>
        <begin position="108"/>
        <end position="127"/>
    </location>
</feature>
<dbReference type="PANTHER" id="PTHR21576">
    <property type="entry name" value="UNCHARACTERIZED NODULIN-LIKE PROTEIN"/>
    <property type="match status" value="1"/>
</dbReference>
<reference evidence="9" key="1">
    <citation type="submission" date="2025-08" db="UniProtKB">
        <authorList>
            <consortium name="RefSeq"/>
        </authorList>
    </citation>
    <scope>IDENTIFICATION</scope>
    <source>
        <tissue evidence="9">Fruit stalk</tissue>
    </source>
</reference>
<evidence type="ECO:0000259" key="7">
    <source>
        <dbReference type="Pfam" id="PF23262"/>
    </source>
</evidence>
<dbReference type="Pfam" id="PF23262">
    <property type="entry name" value="NFD4_C"/>
    <property type="match status" value="1"/>
</dbReference>
<evidence type="ECO:0000256" key="3">
    <source>
        <dbReference type="ARBA" id="ARBA00022989"/>
    </source>
</evidence>
<dbReference type="RefSeq" id="XP_022770518.1">
    <property type="nucleotide sequence ID" value="XM_022914783.1"/>
</dbReference>
<evidence type="ECO:0000256" key="4">
    <source>
        <dbReference type="ARBA" id="ARBA00023136"/>
    </source>
</evidence>
<feature type="transmembrane region" description="Helical" evidence="5">
    <location>
        <begin position="148"/>
        <end position="168"/>
    </location>
</feature>
<feature type="transmembrane region" description="Helical" evidence="5">
    <location>
        <begin position="393"/>
        <end position="410"/>
    </location>
</feature>
<evidence type="ECO:0000313" key="9">
    <source>
        <dbReference type="RefSeq" id="XP_022770518.1"/>
    </source>
</evidence>
<dbReference type="Proteomes" id="UP000515121">
    <property type="component" value="Unplaced"/>
</dbReference>
<evidence type="ECO:0000256" key="2">
    <source>
        <dbReference type="ARBA" id="ARBA00022692"/>
    </source>
</evidence>
<dbReference type="InterPro" id="IPR056555">
    <property type="entry name" value="NFD4_C"/>
</dbReference>
<name>A0A6P6B060_DURZI</name>
<feature type="transmembrane region" description="Helical" evidence="5">
    <location>
        <begin position="455"/>
        <end position="477"/>
    </location>
</feature>
<accession>A0A6P6B060</accession>
<proteinExistence type="predicted"/>
<evidence type="ECO:0000256" key="5">
    <source>
        <dbReference type="SAM" id="Phobius"/>
    </source>
</evidence>
<gene>
    <name evidence="9" type="primary">LOC111313908</name>
</gene>
<feature type="transmembrane region" description="Helical" evidence="5">
    <location>
        <begin position="489"/>
        <end position="513"/>
    </location>
</feature>
<comment type="subcellular location">
    <subcellularLocation>
        <location evidence="1">Membrane</location>
        <topology evidence="1">Multi-pass membrane protein</topology>
    </subcellularLocation>
</comment>
<dbReference type="Gene3D" id="1.20.1250.20">
    <property type="entry name" value="MFS general substrate transporter like domains"/>
    <property type="match status" value="1"/>
</dbReference>
<dbReference type="InterPro" id="IPR010658">
    <property type="entry name" value="Nodulin-like"/>
</dbReference>
<sequence length="588" mass="63348">MEQLPEKLKAFVNNRWLVFVCSMWVQSCAGVGYLFGSISPVIKSAMDYNQRQIAILGVAKDLGDSIGFIAGSLCEILPIWVILLIGVVQNFVGYGLIGLVIANILPDLPLWVLCVAIFVGTNGETYYNTATLVSCVQNFPRSRGPVVGILKGFAGLSGAILTQVYVMINFPNESALIFMVAVGPSIVVIALMFIVRPVGGHRQVRPSDGSSFLFTYSVCIILAAYLLGVLVLEDIVGINQTVVTLLGVLLIILILSPIIIPILLVFASEPSPPVVENLLPKPEKQEAGSSKQDADEIILSEVEDEKPPEVDNLPASERQKRIAQLQAKLFQAAAEGAVRVKRRKGPRRGEDFTLVQALIKADFWLMFVSLVLAAGSGLTVIDNLGQICQSLGYSNTSIFVSMVSIFNFLGRVGGGYFSEIIIRKYAFPRPVAMSIVQVIMAFGLLYYALGGPGQIYVTTVLTGLGYGAHWAIVPAAASELFGLKSFGALYNFLTLASPAGSLIFSGAIASGIYDYYAEKQASLRQPISGPTISIPLQDDDSLTCEGSICYSLTCALMSGFCIVAMVLSLIVVYRTRSVYAQLYGKSHT</sequence>
<evidence type="ECO:0000259" key="6">
    <source>
        <dbReference type="Pfam" id="PF06813"/>
    </source>
</evidence>
<dbReference type="GO" id="GO:0016020">
    <property type="term" value="C:membrane"/>
    <property type="evidence" value="ECO:0007669"/>
    <property type="project" value="UniProtKB-SubCell"/>
</dbReference>
<feature type="domain" description="NFD4 C-terminal" evidence="7">
    <location>
        <begin position="358"/>
        <end position="514"/>
    </location>
</feature>
<keyword evidence="4 5" id="KW-0472">Membrane</keyword>
<dbReference type="SUPFAM" id="SSF103473">
    <property type="entry name" value="MFS general substrate transporter"/>
    <property type="match status" value="2"/>
</dbReference>
<dbReference type="Pfam" id="PF06813">
    <property type="entry name" value="Nodulin-like"/>
    <property type="match status" value="1"/>
</dbReference>
<evidence type="ECO:0000256" key="1">
    <source>
        <dbReference type="ARBA" id="ARBA00004141"/>
    </source>
</evidence>
<feature type="transmembrane region" description="Helical" evidence="5">
    <location>
        <begin position="211"/>
        <end position="232"/>
    </location>
</feature>
<feature type="transmembrane region" description="Helical" evidence="5">
    <location>
        <begin position="16"/>
        <end position="36"/>
    </location>
</feature>
<dbReference type="PROSITE" id="PS51257">
    <property type="entry name" value="PROKAR_LIPOPROTEIN"/>
    <property type="match status" value="1"/>
</dbReference>
<keyword evidence="8" id="KW-1185">Reference proteome</keyword>
<feature type="transmembrane region" description="Helical" evidence="5">
    <location>
        <begin position="244"/>
        <end position="267"/>
    </location>
</feature>
<dbReference type="CDD" id="cd17354">
    <property type="entry name" value="MFS_Mch1p_like"/>
    <property type="match status" value="1"/>
</dbReference>
<feature type="transmembrane region" description="Helical" evidence="5">
    <location>
        <begin position="174"/>
        <end position="199"/>
    </location>
</feature>
<keyword evidence="3 5" id="KW-1133">Transmembrane helix</keyword>
<dbReference type="PANTHER" id="PTHR21576:SF44">
    <property type="entry name" value="MAJOR FACILITATOR SUPERFAMILY PROTEIN"/>
    <property type="match status" value="1"/>
</dbReference>
<evidence type="ECO:0000313" key="8">
    <source>
        <dbReference type="Proteomes" id="UP000515121"/>
    </source>
</evidence>
<organism evidence="8 9">
    <name type="scientific">Durio zibethinus</name>
    <name type="common">Durian</name>
    <dbReference type="NCBI Taxonomy" id="66656"/>
    <lineage>
        <taxon>Eukaryota</taxon>
        <taxon>Viridiplantae</taxon>
        <taxon>Streptophyta</taxon>
        <taxon>Embryophyta</taxon>
        <taxon>Tracheophyta</taxon>
        <taxon>Spermatophyta</taxon>
        <taxon>Magnoliopsida</taxon>
        <taxon>eudicotyledons</taxon>
        <taxon>Gunneridae</taxon>
        <taxon>Pentapetalae</taxon>
        <taxon>rosids</taxon>
        <taxon>malvids</taxon>
        <taxon>Malvales</taxon>
        <taxon>Malvaceae</taxon>
        <taxon>Helicteroideae</taxon>
        <taxon>Durio</taxon>
    </lineage>
</organism>
<dbReference type="KEGG" id="dzi:111313908"/>
<dbReference type="GeneID" id="111313908"/>
<feature type="domain" description="Nodulin-like" evidence="6">
    <location>
        <begin position="15"/>
        <end position="262"/>
    </location>
</feature>
<dbReference type="OrthoDB" id="410267at2759"/>
<protein>
    <submittedName>
        <fullName evidence="9">Protein NUCLEAR FUSION DEFECTIVE 4-like</fullName>
    </submittedName>
</protein>
<dbReference type="AlphaFoldDB" id="A0A6P6B060"/>
<keyword evidence="2 5" id="KW-0812">Transmembrane</keyword>
<dbReference type="InterPro" id="IPR036259">
    <property type="entry name" value="MFS_trans_sf"/>
</dbReference>
<feature type="transmembrane region" description="Helical" evidence="5">
    <location>
        <begin position="431"/>
        <end position="449"/>
    </location>
</feature>
<feature type="transmembrane region" description="Helical" evidence="5">
    <location>
        <begin position="550"/>
        <end position="573"/>
    </location>
</feature>